<dbReference type="SMART" id="SM00382">
    <property type="entry name" value="AAA"/>
    <property type="match status" value="1"/>
</dbReference>
<dbReference type="PANTHER" id="PTHR42939">
    <property type="entry name" value="ABC TRANSPORTER ATP-BINDING PROTEIN ALBC-RELATED"/>
    <property type="match status" value="1"/>
</dbReference>
<evidence type="ECO:0000313" key="5">
    <source>
        <dbReference type="EMBL" id="MBZ5962567.1"/>
    </source>
</evidence>
<dbReference type="Gene3D" id="3.40.50.300">
    <property type="entry name" value="P-loop containing nucleotide triphosphate hydrolases"/>
    <property type="match status" value="1"/>
</dbReference>
<sequence>MIEVKNITVKIKKETILKDVSYIFEAGKIYGLRGRNGAGKTMFLRALAGLIRLSSGRIVVDGEALGENIDFPPSLGLLIENNNLAPEFSLTKNLKLLSQIKKVATDDDIEQTIARVGLATNDSRKVAKFSLGMKQRGAIAQALFEKPSLILLDEPTNAIDQKGVIQIRELLAEEAQRGATIILASHNLEDLTLLADKIIDLSDGEIVSDV</sequence>
<dbReference type="Pfam" id="PF00005">
    <property type="entry name" value="ABC_tran"/>
    <property type="match status" value="1"/>
</dbReference>
<evidence type="ECO:0000313" key="6">
    <source>
        <dbReference type="Proteomes" id="UP000752647"/>
    </source>
</evidence>
<organism evidence="5 6">
    <name type="scientific">Leuconostoc gasicomitatum</name>
    <dbReference type="NCBI Taxonomy" id="115778"/>
    <lineage>
        <taxon>Bacteria</taxon>
        <taxon>Bacillati</taxon>
        <taxon>Bacillota</taxon>
        <taxon>Bacilli</taxon>
        <taxon>Lactobacillales</taxon>
        <taxon>Lactobacillaceae</taxon>
        <taxon>Leuconostoc</taxon>
        <taxon>Leuconostoc gelidum group</taxon>
    </lineage>
</organism>
<dbReference type="EMBL" id="JAHBFI010000013">
    <property type="protein sequence ID" value="MBZ5962567.1"/>
    <property type="molecule type" value="Genomic_DNA"/>
</dbReference>
<keyword evidence="2" id="KW-0547">Nucleotide-binding</keyword>
<keyword evidence="3 5" id="KW-0067">ATP-binding</keyword>
<dbReference type="GO" id="GO:0016887">
    <property type="term" value="F:ATP hydrolysis activity"/>
    <property type="evidence" value="ECO:0007669"/>
    <property type="project" value="InterPro"/>
</dbReference>
<evidence type="ECO:0000256" key="1">
    <source>
        <dbReference type="ARBA" id="ARBA00022448"/>
    </source>
</evidence>
<dbReference type="InterPro" id="IPR003593">
    <property type="entry name" value="AAA+_ATPase"/>
</dbReference>
<gene>
    <name evidence="5" type="ORF">KIJ12_05310</name>
</gene>
<dbReference type="Proteomes" id="UP000752647">
    <property type="component" value="Unassembled WGS sequence"/>
</dbReference>
<dbReference type="GO" id="GO:0005524">
    <property type="term" value="F:ATP binding"/>
    <property type="evidence" value="ECO:0007669"/>
    <property type="project" value="UniProtKB-KW"/>
</dbReference>
<dbReference type="InterPro" id="IPR003439">
    <property type="entry name" value="ABC_transporter-like_ATP-bd"/>
</dbReference>
<keyword evidence="1" id="KW-0813">Transport</keyword>
<dbReference type="AlphaFoldDB" id="A0A9Q3XVG2"/>
<protein>
    <submittedName>
        <fullName evidence="5">ABC transporter ATP-binding protein</fullName>
    </submittedName>
</protein>
<comment type="caution">
    <text evidence="5">The sequence shown here is derived from an EMBL/GenBank/DDBJ whole genome shotgun (WGS) entry which is preliminary data.</text>
</comment>
<evidence type="ECO:0000259" key="4">
    <source>
        <dbReference type="PROSITE" id="PS50893"/>
    </source>
</evidence>
<proteinExistence type="predicted"/>
<dbReference type="RefSeq" id="WP_224144140.1">
    <property type="nucleotide sequence ID" value="NZ_CBCPIF010000001.1"/>
</dbReference>
<name>A0A9Q3XVG2_9LACO</name>
<dbReference type="InterPro" id="IPR027417">
    <property type="entry name" value="P-loop_NTPase"/>
</dbReference>
<reference evidence="5" key="1">
    <citation type="submission" date="2021-05" db="EMBL/GenBank/DDBJ databases">
        <title>Pangenome of Leuconostoc gelidum warrants species status for Leuconostoc gelidum subsp. gasicomitatum.</title>
        <authorList>
            <person name="Johansson P."/>
            <person name="Sade E."/>
            <person name="Hultman J."/>
            <person name="Auvinen P."/>
            <person name="Bjorkroth J."/>
        </authorList>
    </citation>
    <scope>NUCLEOTIDE SEQUENCE</scope>
    <source>
        <strain evidence="5">A.21.4</strain>
    </source>
</reference>
<evidence type="ECO:0000256" key="3">
    <source>
        <dbReference type="ARBA" id="ARBA00022840"/>
    </source>
</evidence>
<dbReference type="PANTHER" id="PTHR42939:SF1">
    <property type="entry name" value="ABC TRANSPORTER ATP-BINDING PROTEIN ALBC-RELATED"/>
    <property type="match status" value="1"/>
</dbReference>
<dbReference type="SUPFAM" id="SSF52540">
    <property type="entry name" value="P-loop containing nucleoside triphosphate hydrolases"/>
    <property type="match status" value="1"/>
</dbReference>
<feature type="domain" description="ABC transporter" evidence="4">
    <location>
        <begin position="2"/>
        <end position="210"/>
    </location>
</feature>
<accession>A0A9Q3XVG2</accession>
<dbReference type="PROSITE" id="PS50893">
    <property type="entry name" value="ABC_TRANSPORTER_2"/>
    <property type="match status" value="1"/>
</dbReference>
<evidence type="ECO:0000256" key="2">
    <source>
        <dbReference type="ARBA" id="ARBA00022741"/>
    </source>
</evidence>
<dbReference type="InterPro" id="IPR051782">
    <property type="entry name" value="ABC_Transporter_VariousFunc"/>
</dbReference>